<reference evidence="3" key="1">
    <citation type="submission" date="2014-03" db="EMBL/GenBank/DDBJ databases">
        <title>The Genome Sequence of Puccinia striiformis f. sp. tritici PST-78.</title>
        <authorList>
            <consortium name="The Broad Institute Genome Sequencing Platform"/>
            <person name="Cuomo C."/>
            <person name="Hulbert S."/>
            <person name="Chen X."/>
            <person name="Walker B."/>
            <person name="Young S.K."/>
            <person name="Zeng Q."/>
            <person name="Gargeya S."/>
            <person name="Fitzgerald M."/>
            <person name="Haas B."/>
            <person name="Abouelleil A."/>
            <person name="Alvarado L."/>
            <person name="Arachchi H.M."/>
            <person name="Berlin A.M."/>
            <person name="Chapman S.B."/>
            <person name="Goldberg J."/>
            <person name="Griggs A."/>
            <person name="Gujja S."/>
            <person name="Hansen M."/>
            <person name="Howarth C."/>
            <person name="Imamovic A."/>
            <person name="Larimer J."/>
            <person name="McCowan C."/>
            <person name="Montmayeur A."/>
            <person name="Murphy C."/>
            <person name="Neiman D."/>
            <person name="Pearson M."/>
            <person name="Priest M."/>
            <person name="Roberts A."/>
            <person name="Saif S."/>
            <person name="Shea T."/>
            <person name="Sisk P."/>
            <person name="Sykes S."/>
            <person name="Wortman J."/>
            <person name="Nusbaum C."/>
            <person name="Birren B."/>
        </authorList>
    </citation>
    <scope>NUCLEOTIDE SEQUENCE [LARGE SCALE GENOMIC DNA]</scope>
    <source>
        <strain evidence="3">race PST-78</strain>
    </source>
</reference>
<feature type="domain" description="DUF6589" evidence="1">
    <location>
        <begin position="65"/>
        <end position="323"/>
    </location>
</feature>
<dbReference type="InterPro" id="IPR046496">
    <property type="entry name" value="DUF6589"/>
</dbReference>
<evidence type="ECO:0000259" key="1">
    <source>
        <dbReference type="Pfam" id="PF20231"/>
    </source>
</evidence>
<dbReference type="EMBL" id="AJIL01000032">
    <property type="protein sequence ID" value="KNF01068.1"/>
    <property type="molecule type" value="Genomic_DNA"/>
</dbReference>
<accession>A0A0L0VP59</accession>
<protein>
    <recommendedName>
        <fullName evidence="1">DUF6589 domain-containing protein</fullName>
    </recommendedName>
</protein>
<dbReference type="AlphaFoldDB" id="A0A0L0VP59"/>
<organism evidence="2 3">
    <name type="scientific">Puccinia striiformis f. sp. tritici PST-78</name>
    <dbReference type="NCBI Taxonomy" id="1165861"/>
    <lineage>
        <taxon>Eukaryota</taxon>
        <taxon>Fungi</taxon>
        <taxon>Dikarya</taxon>
        <taxon>Basidiomycota</taxon>
        <taxon>Pucciniomycotina</taxon>
        <taxon>Pucciniomycetes</taxon>
        <taxon>Pucciniales</taxon>
        <taxon>Pucciniaceae</taxon>
        <taxon>Puccinia</taxon>
    </lineage>
</organism>
<evidence type="ECO:0000313" key="3">
    <source>
        <dbReference type="Proteomes" id="UP000054564"/>
    </source>
</evidence>
<dbReference type="Proteomes" id="UP000054564">
    <property type="component" value="Unassembled WGS sequence"/>
</dbReference>
<comment type="caution">
    <text evidence="2">The sequence shown here is derived from an EMBL/GenBank/DDBJ whole genome shotgun (WGS) entry which is preliminary data.</text>
</comment>
<sequence length="333" mass="37696">MGVFRRLGGACIGSTGPHTHYANSSGAQIALDGYSTNYLILFKCLNKKNALAFLESNSNTRIDLAKGIGQVMEAGQKQTGLTPEEFFGRLQPMEGDLGTCQNFHSMRALRMPNNRPEESMNNVTFQLGASHTLWNIGQTIFTKHFGDVSNAENMGAWHMLNALGIPPNKVLQKKDFTGMIQHLERVHEATLFHCLRVIMKIDGQSISDTQPTIDTHRWNEIINKCYEQYCSPSSRREAYEKCRVDKSSLKRKLDDNQADEVRKRHSQSKLSNLLVRLHEFSTVVEADRAMKDGDIGRLINIWRTWLVMSQSLPGLTHYATYITMKHLGSIHSR</sequence>
<name>A0A0L0VP59_9BASI</name>
<keyword evidence="3" id="KW-1185">Reference proteome</keyword>
<dbReference type="STRING" id="1165861.A0A0L0VP59"/>
<dbReference type="Pfam" id="PF20231">
    <property type="entry name" value="DUF6589"/>
    <property type="match status" value="1"/>
</dbReference>
<proteinExistence type="predicted"/>
<gene>
    <name evidence="2" type="ORF">PSTG_05698</name>
</gene>
<evidence type="ECO:0000313" key="2">
    <source>
        <dbReference type="EMBL" id="KNF01068.1"/>
    </source>
</evidence>